<reference evidence="1" key="1">
    <citation type="submission" date="2023-07" db="EMBL/GenBank/DDBJ databases">
        <title>Black Yeasts Isolated from many extreme environments.</title>
        <authorList>
            <person name="Coleine C."/>
            <person name="Stajich J.E."/>
            <person name="Selbmann L."/>
        </authorList>
    </citation>
    <scope>NUCLEOTIDE SEQUENCE</scope>
    <source>
        <strain evidence="1">CCFEE 5714</strain>
    </source>
</reference>
<keyword evidence="2" id="KW-1185">Reference proteome</keyword>
<gene>
    <name evidence="1" type="ORF">LTR37_014155</name>
</gene>
<sequence length="292" mass="31657">MKMNGHAVQPAQTLRRDPDGFLNRSVKDLFSLDGRTVVITGGARGIGLAFAFAVAESGGHVAVLDVSEEPHPHFNELPKRVPKQKFKTYKTDVTKYELLQKSIDQVVGDFGRIDGLVTAAGICPDQPFLERKPESVARCFDINVLGTYYAAQLVAEQMNRQEPTEHVPRGGSIVFMASVAAYVASKGQNTSDYCASKGAVVSLCKALGVELAPAGIRVNSISPGYTMTDMTLDLCDRMPHLGHIMTMEPPMRRMADRTDLKGLVVYLLSDASAYQTSEDTLVTGGIHAGRLL</sequence>
<evidence type="ECO:0000313" key="1">
    <source>
        <dbReference type="EMBL" id="KAK3703937.1"/>
    </source>
</evidence>
<name>A0ACC3MUR1_9PEZI</name>
<dbReference type="EMBL" id="JAUTXU010000145">
    <property type="protein sequence ID" value="KAK3703937.1"/>
    <property type="molecule type" value="Genomic_DNA"/>
</dbReference>
<dbReference type="Proteomes" id="UP001281147">
    <property type="component" value="Unassembled WGS sequence"/>
</dbReference>
<protein>
    <submittedName>
        <fullName evidence="1">Uncharacterized protein</fullName>
    </submittedName>
</protein>
<evidence type="ECO:0000313" key="2">
    <source>
        <dbReference type="Proteomes" id="UP001281147"/>
    </source>
</evidence>
<organism evidence="1 2">
    <name type="scientific">Vermiconidia calcicola</name>
    <dbReference type="NCBI Taxonomy" id="1690605"/>
    <lineage>
        <taxon>Eukaryota</taxon>
        <taxon>Fungi</taxon>
        <taxon>Dikarya</taxon>
        <taxon>Ascomycota</taxon>
        <taxon>Pezizomycotina</taxon>
        <taxon>Dothideomycetes</taxon>
        <taxon>Dothideomycetidae</taxon>
        <taxon>Mycosphaerellales</taxon>
        <taxon>Extremaceae</taxon>
        <taxon>Vermiconidia</taxon>
    </lineage>
</organism>
<proteinExistence type="predicted"/>
<accession>A0ACC3MUR1</accession>
<comment type="caution">
    <text evidence="1">The sequence shown here is derived from an EMBL/GenBank/DDBJ whole genome shotgun (WGS) entry which is preliminary data.</text>
</comment>